<dbReference type="Proteomes" id="UP000650466">
    <property type="component" value="Unassembled WGS sequence"/>
</dbReference>
<keyword evidence="1" id="KW-0812">Transmembrane</keyword>
<organism evidence="2 3">
    <name type="scientific">Paenibacillus sedimenti</name>
    <dbReference type="NCBI Taxonomy" id="2770274"/>
    <lineage>
        <taxon>Bacteria</taxon>
        <taxon>Bacillati</taxon>
        <taxon>Bacillota</taxon>
        <taxon>Bacilli</taxon>
        <taxon>Bacillales</taxon>
        <taxon>Paenibacillaceae</taxon>
        <taxon>Paenibacillus</taxon>
    </lineage>
</organism>
<evidence type="ECO:0000313" key="3">
    <source>
        <dbReference type="Proteomes" id="UP000650466"/>
    </source>
</evidence>
<dbReference type="Pfam" id="PF14584">
    <property type="entry name" value="DUF4446"/>
    <property type="match status" value="1"/>
</dbReference>
<dbReference type="EMBL" id="JACVVD010000006">
    <property type="protein sequence ID" value="MBD0382249.1"/>
    <property type="molecule type" value="Genomic_DNA"/>
</dbReference>
<dbReference type="AlphaFoldDB" id="A0A926KQL1"/>
<feature type="transmembrane region" description="Helical" evidence="1">
    <location>
        <begin position="12"/>
        <end position="32"/>
    </location>
</feature>
<comment type="caution">
    <text evidence="2">The sequence shown here is derived from an EMBL/GenBank/DDBJ whole genome shotgun (WGS) entry which is preliminary data.</text>
</comment>
<evidence type="ECO:0000313" key="2">
    <source>
        <dbReference type="EMBL" id="MBD0382249.1"/>
    </source>
</evidence>
<protein>
    <submittedName>
        <fullName evidence="2">DUF4446 family protein</fullName>
    </submittedName>
</protein>
<reference evidence="2" key="1">
    <citation type="submission" date="2020-09" db="EMBL/GenBank/DDBJ databases">
        <title>Draft Genome Sequence of Paenibacillus sp. WST5.</title>
        <authorList>
            <person name="Bao Z."/>
        </authorList>
    </citation>
    <scope>NUCLEOTIDE SEQUENCE</scope>
    <source>
        <strain evidence="2">WST5</strain>
    </source>
</reference>
<evidence type="ECO:0000256" key="1">
    <source>
        <dbReference type="SAM" id="Phobius"/>
    </source>
</evidence>
<sequence>MGELFGVDGGIIVLVCLGLIVVLFILIIALWSKLSKLRKQYMQMMNGSQAENIEQLLVEIQQKLNHQKAESAANSARVDEIREAMKTMKSKVGIHRYNAFAEGGSDLSFTIAILDEQQDGVVLTGIHSREQTYVYAKPVQKAQSTYTLSPEEKEAINQTLRQP</sequence>
<proteinExistence type="predicted"/>
<gene>
    <name evidence="2" type="ORF">ICC18_19215</name>
</gene>
<accession>A0A926KQL1</accession>
<name>A0A926KQL1_9BACL</name>
<dbReference type="InterPro" id="IPR027981">
    <property type="entry name" value="DUF4446"/>
</dbReference>
<keyword evidence="3" id="KW-1185">Reference proteome</keyword>
<keyword evidence="1" id="KW-0472">Membrane</keyword>
<keyword evidence="1" id="KW-1133">Transmembrane helix</keyword>
<dbReference type="RefSeq" id="WP_188176019.1">
    <property type="nucleotide sequence ID" value="NZ_JACVVD010000006.1"/>
</dbReference>